<dbReference type="EMBL" id="LR796145">
    <property type="protein sequence ID" value="CAB4121362.1"/>
    <property type="molecule type" value="Genomic_DNA"/>
</dbReference>
<dbReference type="SUPFAM" id="SSF56563">
    <property type="entry name" value="Major capsid protein gp5"/>
    <property type="match status" value="1"/>
</dbReference>
<comment type="subcellular location">
    <subcellularLocation>
        <location evidence="1">Virion</location>
    </subcellularLocation>
</comment>
<evidence type="ECO:0000313" key="4">
    <source>
        <dbReference type="EMBL" id="CAB4121362.1"/>
    </source>
</evidence>
<dbReference type="GO" id="GO:0044423">
    <property type="term" value="C:virion component"/>
    <property type="evidence" value="ECO:0007669"/>
    <property type="project" value="UniProtKB-KW"/>
</dbReference>
<dbReference type="NCBIfam" id="TIGR01554">
    <property type="entry name" value="major_cap_HK97"/>
    <property type="match status" value="1"/>
</dbReference>
<dbReference type="Pfam" id="PF05065">
    <property type="entry name" value="Phage_capsid"/>
    <property type="match status" value="1"/>
</dbReference>
<dbReference type="InterPro" id="IPR024455">
    <property type="entry name" value="Phage_capsid"/>
</dbReference>
<organism evidence="4">
    <name type="scientific">uncultured Caudovirales phage</name>
    <dbReference type="NCBI Taxonomy" id="2100421"/>
    <lineage>
        <taxon>Viruses</taxon>
        <taxon>Duplodnaviria</taxon>
        <taxon>Heunggongvirae</taxon>
        <taxon>Uroviricota</taxon>
        <taxon>Caudoviricetes</taxon>
        <taxon>Peduoviridae</taxon>
        <taxon>Maltschvirus</taxon>
        <taxon>Maltschvirus maltsch</taxon>
    </lineage>
</organism>
<evidence type="ECO:0000259" key="3">
    <source>
        <dbReference type="Pfam" id="PF05065"/>
    </source>
</evidence>
<protein>
    <submittedName>
        <fullName evidence="4">Major_cap_HK97, phage major capsid protein, HK97 family</fullName>
    </submittedName>
</protein>
<sequence length="399" mass="43073">MDQELKALVEQGNKTVADFIAVREEQDKKTAGEFKESFEKVFNELSDVKKAHETLEAKLNRPGFGQSGNDQDVADAEYKSAFRNYMTKGDAKELDAKALAVGTNSGADGGYAVPKVIDQMIENLVVNISPIRQLANVVQISTSDYHKLVNLKGTGSASVAETAARAATATPTLADIKITPYDIYGNPQITQQMLDDAFFDAETWMAEELSEEFGRQEGNLFINGNGTNQAQGLLNPTMAATADKTRAFGTVEYLASGAAGAFASTNPSDSLIALVSKLKARYRANASWVMPKSVLFAIAAFKDTSGRYIFNPVSAPGVPGNLLNYPVIEAEDVADIGANSLSVLFGDFKRAYTIVDRVGTRIIRDPFSNKPYIGFYTTKRVGGAVVNSEAYKVMKFAAS</sequence>
<proteinExistence type="predicted"/>
<feature type="domain" description="Phage capsid-like C-terminal" evidence="3">
    <location>
        <begin position="109"/>
        <end position="396"/>
    </location>
</feature>
<dbReference type="InterPro" id="IPR054612">
    <property type="entry name" value="Phage_capsid-like_C"/>
</dbReference>
<keyword evidence="2" id="KW-0946">Virion</keyword>
<evidence type="ECO:0000256" key="2">
    <source>
        <dbReference type="ARBA" id="ARBA00022844"/>
    </source>
</evidence>
<dbReference type="Gene3D" id="3.30.2400.10">
    <property type="entry name" value="Major capsid protein gp5"/>
    <property type="match status" value="1"/>
</dbReference>
<accession>A0A6J5KJL2</accession>
<dbReference type="Gene3D" id="3.30.2320.10">
    <property type="entry name" value="hypothetical protein PF0899 domain"/>
    <property type="match status" value="1"/>
</dbReference>
<evidence type="ECO:0000256" key="1">
    <source>
        <dbReference type="ARBA" id="ARBA00004328"/>
    </source>
</evidence>
<name>A0A6J5KJL2_9CAUD</name>
<gene>
    <name evidence="4" type="ORF">UFOVP13_43</name>
</gene>
<reference evidence="4" key="1">
    <citation type="submission" date="2020-04" db="EMBL/GenBank/DDBJ databases">
        <authorList>
            <person name="Chiriac C."/>
            <person name="Salcher M."/>
            <person name="Ghai R."/>
            <person name="Kavagutti S V."/>
        </authorList>
    </citation>
    <scope>NUCLEOTIDE SEQUENCE</scope>
</reference>